<dbReference type="InterPro" id="IPR050238">
    <property type="entry name" value="DNA_Rep/Repair_Clamp_Loader"/>
</dbReference>
<sequence length="349" mass="37613">MASVWQSVIGQPNAIRRLEASVAHPVHAYLFVGPPGSTKNEAARAFAALLLTGVDDPTLRDARLALEGEHPDVREFARVGASISKDQAEEIVRLAALAPNESSRKVLILDEFHLLSAEAAARLLKTIEEPPESTVFIVLADHSTPELVTIASRCVRIDFGAVPTDLVIATLVAEGVDPARAEQSALGAIGDLTRARLLARDEHLAARREMFAETPYRLDGTGRAVAGAVTEIVAAIEAAAAPLLARHAEEVTVLEARISAMGERGSGKKLVEERHKRELRRHRTDELRSGLTTLAGAYRDALVNGTISRPDSAATAITRIHRSLESLERNPNEQLLLQALLLGLPSMNH</sequence>
<protein>
    <submittedName>
        <fullName evidence="2">Unannotated protein</fullName>
    </submittedName>
</protein>
<reference evidence="2" key="1">
    <citation type="submission" date="2020-05" db="EMBL/GenBank/DDBJ databases">
        <authorList>
            <person name="Chiriac C."/>
            <person name="Salcher M."/>
            <person name="Ghai R."/>
            <person name="Kavagutti S V."/>
        </authorList>
    </citation>
    <scope>NUCLEOTIDE SEQUENCE</scope>
</reference>
<dbReference type="InterPro" id="IPR027417">
    <property type="entry name" value="P-loop_NTPase"/>
</dbReference>
<dbReference type="AlphaFoldDB" id="A0A6J6N3B1"/>
<dbReference type="Gene3D" id="3.40.50.300">
    <property type="entry name" value="P-loop containing nucleotide triphosphate hydrolases"/>
    <property type="match status" value="1"/>
</dbReference>
<gene>
    <name evidence="2" type="ORF">UFOPK2366_00090</name>
</gene>
<dbReference type="Pfam" id="PF13177">
    <property type="entry name" value="DNA_pol3_delta2"/>
    <property type="match status" value="1"/>
</dbReference>
<dbReference type="SMART" id="SM00382">
    <property type="entry name" value="AAA"/>
    <property type="match status" value="1"/>
</dbReference>
<dbReference type="PANTHER" id="PTHR11669:SF8">
    <property type="entry name" value="DNA POLYMERASE III SUBUNIT DELTA"/>
    <property type="match status" value="1"/>
</dbReference>
<dbReference type="EMBL" id="CAEZXM010000008">
    <property type="protein sequence ID" value="CAB4679325.1"/>
    <property type="molecule type" value="Genomic_DNA"/>
</dbReference>
<dbReference type="PANTHER" id="PTHR11669">
    <property type="entry name" value="REPLICATION FACTOR C / DNA POLYMERASE III GAMMA-TAU SUBUNIT"/>
    <property type="match status" value="1"/>
</dbReference>
<organism evidence="2">
    <name type="scientific">freshwater metagenome</name>
    <dbReference type="NCBI Taxonomy" id="449393"/>
    <lineage>
        <taxon>unclassified sequences</taxon>
        <taxon>metagenomes</taxon>
        <taxon>ecological metagenomes</taxon>
    </lineage>
</organism>
<proteinExistence type="predicted"/>
<name>A0A6J6N3B1_9ZZZZ</name>
<dbReference type="SUPFAM" id="SSF52540">
    <property type="entry name" value="P-loop containing nucleoside triphosphate hydrolases"/>
    <property type="match status" value="1"/>
</dbReference>
<dbReference type="InterPro" id="IPR003593">
    <property type="entry name" value="AAA+_ATPase"/>
</dbReference>
<feature type="domain" description="AAA+ ATPase" evidence="1">
    <location>
        <begin position="25"/>
        <end position="163"/>
    </location>
</feature>
<dbReference type="GO" id="GO:0006261">
    <property type="term" value="P:DNA-templated DNA replication"/>
    <property type="evidence" value="ECO:0007669"/>
    <property type="project" value="TreeGrafter"/>
</dbReference>
<accession>A0A6J6N3B1</accession>
<evidence type="ECO:0000259" key="1">
    <source>
        <dbReference type="SMART" id="SM00382"/>
    </source>
</evidence>
<evidence type="ECO:0000313" key="2">
    <source>
        <dbReference type="EMBL" id="CAB4679325.1"/>
    </source>
</evidence>